<proteinExistence type="predicted"/>
<feature type="region of interest" description="Disordered" evidence="1">
    <location>
        <begin position="55"/>
        <end position="93"/>
    </location>
</feature>
<evidence type="ECO:0000313" key="3">
    <source>
        <dbReference type="EMBL" id="QEH35604.1"/>
    </source>
</evidence>
<dbReference type="Proteomes" id="UP000324233">
    <property type="component" value="Chromosome"/>
</dbReference>
<feature type="chain" id="PRO_5023007316" evidence="2">
    <location>
        <begin position="32"/>
        <end position="93"/>
    </location>
</feature>
<evidence type="ECO:0000256" key="2">
    <source>
        <dbReference type="SAM" id="SignalP"/>
    </source>
</evidence>
<dbReference type="RefSeq" id="WP_148595385.1">
    <property type="nucleotide sequence ID" value="NZ_CP042997.1"/>
</dbReference>
<organism evidence="3 4">
    <name type="scientific">Aquisphaera giovannonii</name>
    <dbReference type="NCBI Taxonomy" id="406548"/>
    <lineage>
        <taxon>Bacteria</taxon>
        <taxon>Pseudomonadati</taxon>
        <taxon>Planctomycetota</taxon>
        <taxon>Planctomycetia</taxon>
        <taxon>Isosphaerales</taxon>
        <taxon>Isosphaeraceae</taxon>
        <taxon>Aquisphaera</taxon>
    </lineage>
</organism>
<reference evidence="3 4" key="1">
    <citation type="submission" date="2019-08" db="EMBL/GenBank/DDBJ databases">
        <title>Deep-cultivation of Planctomycetes and their phenomic and genomic characterization uncovers novel biology.</title>
        <authorList>
            <person name="Wiegand S."/>
            <person name="Jogler M."/>
            <person name="Boedeker C."/>
            <person name="Pinto D."/>
            <person name="Vollmers J."/>
            <person name="Rivas-Marin E."/>
            <person name="Kohn T."/>
            <person name="Peeters S.H."/>
            <person name="Heuer A."/>
            <person name="Rast P."/>
            <person name="Oberbeckmann S."/>
            <person name="Bunk B."/>
            <person name="Jeske O."/>
            <person name="Meyerdierks A."/>
            <person name="Storesund J.E."/>
            <person name="Kallscheuer N."/>
            <person name="Luecker S."/>
            <person name="Lage O.M."/>
            <person name="Pohl T."/>
            <person name="Merkel B.J."/>
            <person name="Hornburger P."/>
            <person name="Mueller R.-W."/>
            <person name="Bruemmer F."/>
            <person name="Labrenz M."/>
            <person name="Spormann A.M."/>
            <person name="Op den Camp H."/>
            <person name="Overmann J."/>
            <person name="Amann R."/>
            <person name="Jetten M.S.M."/>
            <person name="Mascher T."/>
            <person name="Medema M.H."/>
            <person name="Devos D.P."/>
            <person name="Kaster A.-K."/>
            <person name="Ovreas L."/>
            <person name="Rohde M."/>
            <person name="Galperin M.Y."/>
            <person name="Jogler C."/>
        </authorList>
    </citation>
    <scope>NUCLEOTIDE SEQUENCE [LARGE SCALE GENOMIC DNA]</scope>
    <source>
        <strain evidence="3 4">OJF2</strain>
    </source>
</reference>
<keyword evidence="2" id="KW-0732">Signal</keyword>
<evidence type="ECO:0000313" key="4">
    <source>
        <dbReference type="Proteomes" id="UP000324233"/>
    </source>
</evidence>
<accession>A0A5B9W5X0</accession>
<evidence type="ECO:0000256" key="1">
    <source>
        <dbReference type="SAM" id="MobiDB-lite"/>
    </source>
</evidence>
<feature type="signal peptide" evidence="2">
    <location>
        <begin position="1"/>
        <end position="31"/>
    </location>
</feature>
<dbReference type="KEGG" id="agv:OJF2_41570"/>
<keyword evidence="4" id="KW-1185">Reference proteome</keyword>
<protein>
    <submittedName>
        <fullName evidence="3">Uncharacterized protein</fullName>
    </submittedName>
</protein>
<dbReference type="EMBL" id="CP042997">
    <property type="protein sequence ID" value="QEH35604.1"/>
    <property type="molecule type" value="Genomic_DNA"/>
</dbReference>
<name>A0A5B9W5X0_9BACT</name>
<gene>
    <name evidence="3" type="ORF">OJF2_41570</name>
</gene>
<dbReference type="AlphaFoldDB" id="A0A5B9W5X0"/>
<sequence length="93" mass="8496" precursor="true">MAESVAAKSKGPRRAAAAAIAAAATLLAALAAGPGCGPAEVGTIDMAKSKAIAAEKGIGPGGGGPSPDAGKARKAASARPSQAGVAPGAPAPK</sequence>